<organism evidence="1">
    <name type="scientific">Rhizophora mucronata</name>
    <name type="common">Asiatic mangrove</name>
    <dbReference type="NCBI Taxonomy" id="61149"/>
    <lineage>
        <taxon>Eukaryota</taxon>
        <taxon>Viridiplantae</taxon>
        <taxon>Streptophyta</taxon>
        <taxon>Embryophyta</taxon>
        <taxon>Tracheophyta</taxon>
        <taxon>Spermatophyta</taxon>
        <taxon>Magnoliopsida</taxon>
        <taxon>eudicotyledons</taxon>
        <taxon>Gunneridae</taxon>
        <taxon>Pentapetalae</taxon>
        <taxon>rosids</taxon>
        <taxon>fabids</taxon>
        <taxon>Malpighiales</taxon>
        <taxon>Rhizophoraceae</taxon>
        <taxon>Rhizophora</taxon>
    </lineage>
</organism>
<reference evidence="1" key="1">
    <citation type="submission" date="2018-02" db="EMBL/GenBank/DDBJ databases">
        <title>Rhizophora mucronata_Transcriptome.</title>
        <authorList>
            <person name="Meera S.P."/>
            <person name="Sreeshan A."/>
            <person name="Augustine A."/>
        </authorList>
    </citation>
    <scope>NUCLEOTIDE SEQUENCE</scope>
    <source>
        <tissue evidence="1">Leaf</tissue>
    </source>
</reference>
<proteinExistence type="predicted"/>
<accession>A0A2P2NBK9</accession>
<name>A0A2P2NBK9_RHIMU</name>
<dbReference type="EMBL" id="GGEC01059384">
    <property type="protein sequence ID" value="MBX39868.1"/>
    <property type="molecule type" value="Transcribed_RNA"/>
</dbReference>
<sequence length="72" mass="8423">MYGGFLFWIFLSWPNDMDLYLELHGICGSALQFFMAVDTSSLLYVRKLRLPNDIIYSWGFVEGQMFVSSNRN</sequence>
<protein>
    <submittedName>
        <fullName evidence="1">Uncharacterized protein</fullName>
    </submittedName>
</protein>
<evidence type="ECO:0000313" key="1">
    <source>
        <dbReference type="EMBL" id="MBX39868.1"/>
    </source>
</evidence>
<dbReference type="AlphaFoldDB" id="A0A2P2NBK9"/>